<dbReference type="InterPro" id="IPR047921">
    <property type="entry name" value="LACTB2-like_MBL-fold"/>
</dbReference>
<keyword evidence="11" id="KW-0810">Translation regulation</keyword>
<comment type="catalytic activity">
    <reaction evidence="13">
        <text>(3R)-atrochrysone 2-carbonyl-[ACP] + H2O = (3R)-atrochrysone 2-carboxylate + holo-[ACP] + H(+)</text>
        <dbReference type="Rhea" id="RHEA:64236"/>
        <dbReference type="Rhea" id="RHEA-COMP:9685"/>
        <dbReference type="Rhea" id="RHEA-COMP:20479"/>
        <dbReference type="ChEBI" id="CHEBI:15377"/>
        <dbReference type="ChEBI" id="CHEBI:15378"/>
        <dbReference type="ChEBI" id="CHEBI:64479"/>
        <dbReference type="ChEBI" id="CHEBI:234107"/>
        <dbReference type="ChEBI" id="CHEBI:234110"/>
    </reaction>
    <physiologicalReaction direction="left-to-right" evidence="13">
        <dbReference type="Rhea" id="RHEA:64237"/>
    </physiologicalReaction>
</comment>
<evidence type="ECO:0000256" key="14">
    <source>
        <dbReference type="SAM" id="MobiDB-lite"/>
    </source>
</evidence>
<dbReference type="PANTHER" id="PTHR13227">
    <property type="entry name" value="EUKARYOTIC TRANSLATION INITIATION FACTOR 2A"/>
    <property type="match status" value="1"/>
</dbReference>
<dbReference type="GO" id="GO:0016787">
    <property type="term" value="F:hydrolase activity"/>
    <property type="evidence" value="ECO:0007669"/>
    <property type="project" value="UniProtKB-KW"/>
</dbReference>
<dbReference type="Pfam" id="PF08662">
    <property type="entry name" value="eIF2A"/>
    <property type="match status" value="1"/>
</dbReference>
<evidence type="ECO:0000256" key="2">
    <source>
        <dbReference type="ARBA" id="ARBA00006759"/>
    </source>
</evidence>
<dbReference type="SMART" id="SM00849">
    <property type="entry name" value="Lactamase_B"/>
    <property type="match status" value="1"/>
</dbReference>
<evidence type="ECO:0000256" key="11">
    <source>
        <dbReference type="ARBA" id="ARBA00022845"/>
    </source>
</evidence>
<feature type="compositionally biased region" description="Basic residues" evidence="14">
    <location>
        <begin position="853"/>
        <end position="862"/>
    </location>
</feature>
<evidence type="ECO:0000256" key="1">
    <source>
        <dbReference type="ARBA" id="ARBA00001947"/>
    </source>
</evidence>
<dbReference type="InterPro" id="IPR036388">
    <property type="entry name" value="WH-like_DNA-bd_sf"/>
</dbReference>
<dbReference type="InterPro" id="IPR036866">
    <property type="entry name" value="RibonucZ/Hydroxyglut_hydro"/>
</dbReference>
<feature type="compositionally biased region" description="Low complexity" evidence="14">
    <location>
        <begin position="825"/>
        <end position="842"/>
    </location>
</feature>
<dbReference type="FunFam" id="2.130.10.10:FF:000596">
    <property type="entry name" value="Eukaryotic translation initiation factor 2A"/>
    <property type="match status" value="1"/>
</dbReference>
<evidence type="ECO:0000256" key="5">
    <source>
        <dbReference type="ARBA" id="ARBA00022540"/>
    </source>
</evidence>
<evidence type="ECO:0000256" key="3">
    <source>
        <dbReference type="ARBA" id="ARBA00009573"/>
    </source>
</evidence>
<keyword evidence="8" id="KW-0677">Repeat</keyword>
<evidence type="ECO:0000313" key="17">
    <source>
        <dbReference type="Proteomes" id="UP000194280"/>
    </source>
</evidence>
<feature type="region of interest" description="Disordered" evidence="14">
    <location>
        <begin position="756"/>
        <end position="779"/>
    </location>
</feature>
<comment type="similarity">
    <text evidence="2">Belongs to the metallo-beta-lactamase superfamily. Glyoxalase II family.</text>
</comment>
<dbReference type="EMBL" id="MUNK01000107">
    <property type="protein sequence ID" value="OTA31808.1"/>
    <property type="molecule type" value="Genomic_DNA"/>
</dbReference>
<dbReference type="GO" id="GO:0046872">
    <property type="term" value="F:metal ion binding"/>
    <property type="evidence" value="ECO:0007669"/>
    <property type="project" value="UniProtKB-KW"/>
</dbReference>
<dbReference type="GO" id="GO:0000049">
    <property type="term" value="F:tRNA binding"/>
    <property type="evidence" value="ECO:0007669"/>
    <property type="project" value="TreeGrafter"/>
</dbReference>
<dbReference type="InterPro" id="IPR041516">
    <property type="entry name" value="LACTB2_WH"/>
</dbReference>
<sequence>MATSTSTSGPAALPPLPLIQKLSPRVLRLLGDNPSKFTLQGSNTYLVGSGPRRFLIDTGEGGRKVWTEALENVLREEGVRGIEGVLLTHWHPDHVGGVGDVRGVCGRVFQGGGGEEVRVFKNQSRPGQEGERGIEDGQVFCTADDDDDEGQTTLRAFYCPGHAVDHMAFVLEEEGAVFTGDNVLGHGTAVFEDLAAYMRSLEGMVGLFGRGAKAGSGTGRAYPGHGEVIEEGKERVREYIAHRKEREGQILDALKGLATGGASRAAGKDEGGSNGQWSSSSMDVVKVVYKDYPEKLWVPAEGGVVQVLRKLEGEVRTAPASTSASSMLPPSTSACRASRFPRATSAAASTPPDGRFFAWASPEKVSVVDASVGHLVTELHADNVYELGFSPLGTYIITWQRPSKDEEGNATKNLKVWKTIDEAVAQGGTRDVVGQFVQKQQTGWNLQYTADEAFCARCVTNEVQFYEATNLAQPWNRLRVEGATDFALAGNEKHSVAVFTPERKGQPASVKVFNVPHFNAPVSQKTFFKGDKVQLKWNNQGTSLIVLAQTDVDKSNKSYYGETTMYILSANGGFDSRIQLDKEGPIHDVSWSPNSKEFGVVYGYMPAKTTIFNARAIPQHSFNLGPRNTIIFSPHGRFVIVAGFGNLAGTMDIYDLEKNYDKVATIEASNSSICEWSPDGRHILTATTSPRLRVDNGIKIWHVGGGLMYKEDFQELYHVVWRPLSTTHLPLTGDPVKEMPAPHASAKDYLATVKTPSKPAGAYRPPGARGQATPLSFKREDEGGAAFVREMMSGKAPESNGFGPSAASRRRAVPGAEKIDGAAGGDRAAAPGSAAAANAQAADGDENLSKAALKNKKKREAKKAKEAEAKSQGLTVDGEGMNGNATPAGQNGRSPERKDRPRSRSKSNYEAPRPSSRRRDGSRQRGPPGGPPALHTNNTQASGNKKASGGGPPAQNKSSAPAAQAPPAQAPELTVTSPGNGTSEEKKIRSLLKKLRAIDDLKMRQAGGEKLEGTQVLKIGTEEQVRKELGGLGYSE</sequence>
<dbReference type="FunCoup" id="A0A1Z5T762">
    <property type="interactions" value="2088"/>
</dbReference>
<feature type="compositionally biased region" description="Low complexity" evidence="14">
    <location>
        <begin position="953"/>
        <end position="971"/>
    </location>
</feature>
<dbReference type="CDD" id="cd07722">
    <property type="entry name" value="LACTB2-like_MBL-fold"/>
    <property type="match status" value="1"/>
</dbReference>
<evidence type="ECO:0000256" key="8">
    <source>
        <dbReference type="ARBA" id="ARBA00022737"/>
    </source>
</evidence>
<comment type="similarity">
    <text evidence="3">Belongs to the WD repeat EIF2A family.</text>
</comment>
<comment type="cofactor">
    <cofactor evidence="1">
        <name>Zn(2+)</name>
        <dbReference type="ChEBI" id="CHEBI:29105"/>
    </cofactor>
</comment>
<dbReference type="SUPFAM" id="SSF82171">
    <property type="entry name" value="DPP6 N-terminal domain-like"/>
    <property type="match status" value="1"/>
</dbReference>
<feature type="compositionally biased region" description="Polar residues" evidence="14">
    <location>
        <begin position="883"/>
        <end position="893"/>
    </location>
</feature>
<dbReference type="Pfam" id="PF00753">
    <property type="entry name" value="Lactamase_B"/>
    <property type="match status" value="1"/>
</dbReference>
<evidence type="ECO:0000256" key="10">
    <source>
        <dbReference type="ARBA" id="ARBA00022833"/>
    </source>
</evidence>
<dbReference type="OrthoDB" id="2194683at2759"/>
<dbReference type="Proteomes" id="UP000194280">
    <property type="component" value="Unassembled WGS sequence"/>
</dbReference>
<dbReference type="Gene3D" id="3.60.15.10">
    <property type="entry name" value="Ribonuclease Z/Hydroxyacylglutathione hydrolase-like"/>
    <property type="match status" value="1"/>
</dbReference>
<keyword evidence="5" id="KW-0396">Initiation factor</keyword>
<feature type="compositionally biased region" description="Polar residues" evidence="14">
    <location>
        <begin position="935"/>
        <end position="945"/>
    </location>
</feature>
<dbReference type="GO" id="GO:0003743">
    <property type="term" value="F:translation initiation factor activity"/>
    <property type="evidence" value="ECO:0007669"/>
    <property type="project" value="UniProtKB-KW"/>
</dbReference>
<keyword evidence="10" id="KW-0862">Zinc</keyword>
<keyword evidence="9" id="KW-0378">Hydrolase</keyword>
<evidence type="ECO:0000313" key="16">
    <source>
        <dbReference type="EMBL" id="OTA31808.1"/>
    </source>
</evidence>
<feature type="domain" description="Metallo-beta-lactamase" evidence="15">
    <location>
        <begin position="41"/>
        <end position="225"/>
    </location>
</feature>
<dbReference type="FunFam" id="3.60.15.10:FF:000041">
    <property type="entry name" value="Metallo-beta-lactamase domain protein"/>
    <property type="match status" value="1"/>
</dbReference>
<evidence type="ECO:0000256" key="12">
    <source>
        <dbReference type="ARBA" id="ARBA00022917"/>
    </source>
</evidence>
<dbReference type="InParanoid" id="A0A1Z5T762"/>
<keyword evidence="7" id="KW-0479">Metal-binding</keyword>
<evidence type="ECO:0000256" key="7">
    <source>
        <dbReference type="ARBA" id="ARBA00022723"/>
    </source>
</evidence>
<evidence type="ECO:0000259" key="15">
    <source>
        <dbReference type="SMART" id="SM00849"/>
    </source>
</evidence>
<dbReference type="Gene3D" id="2.130.10.10">
    <property type="entry name" value="YVTN repeat-like/Quinoprotein amine dehydrogenase"/>
    <property type="match status" value="1"/>
</dbReference>
<dbReference type="SUPFAM" id="SSF56281">
    <property type="entry name" value="Metallo-hydrolase/oxidoreductase"/>
    <property type="match status" value="1"/>
</dbReference>
<evidence type="ECO:0000256" key="6">
    <source>
        <dbReference type="ARBA" id="ARBA00022574"/>
    </source>
</evidence>
<dbReference type="Gene3D" id="1.10.10.10">
    <property type="entry name" value="Winged helix-like DNA-binding domain superfamily/Winged helix DNA-binding domain"/>
    <property type="match status" value="1"/>
</dbReference>
<organism evidence="16 17">
    <name type="scientific">Hortaea werneckii EXF-2000</name>
    <dbReference type="NCBI Taxonomy" id="1157616"/>
    <lineage>
        <taxon>Eukaryota</taxon>
        <taxon>Fungi</taxon>
        <taxon>Dikarya</taxon>
        <taxon>Ascomycota</taxon>
        <taxon>Pezizomycotina</taxon>
        <taxon>Dothideomycetes</taxon>
        <taxon>Dothideomycetidae</taxon>
        <taxon>Mycosphaerellales</taxon>
        <taxon>Teratosphaeriaceae</taxon>
        <taxon>Hortaea</taxon>
    </lineage>
</organism>
<name>A0A1Z5T762_HORWE</name>
<keyword evidence="12" id="KW-0648">Protein biosynthesis</keyword>
<dbReference type="STRING" id="1157616.A0A1Z5T762"/>
<dbReference type="PANTHER" id="PTHR13227:SF0">
    <property type="entry name" value="EUKARYOTIC TRANSLATION INITIATION FACTOR 2A"/>
    <property type="match status" value="1"/>
</dbReference>
<dbReference type="AlphaFoldDB" id="A0A1Z5T762"/>
<dbReference type="GO" id="GO:0003729">
    <property type="term" value="F:mRNA binding"/>
    <property type="evidence" value="ECO:0007669"/>
    <property type="project" value="TreeGrafter"/>
</dbReference>
<reference evidence="16 17" key="1">
    <citation type="submission" date="2017-01" db="EMBL/GenBank/DDBJ databases">
        <title>The recent genome duplication of the halophilic yeast Hortaea werneckii: insights from long-read sequencing.</title>
        <authorList>
            <person name="Sinha S."/>
            <person name="Flibotte S."/>
            <person name="Neira M."/>
            <person name="Lenassi M."/>
            <person name="Gostincar C."/>
            <person name="Stajich J.E."/>
            <person name="Nislow C.E."/>
        </authorList>
    </citation>
    <scope>NUCLEOTIDE SEQUENCE [LARGE SCALE GENOMIC DNA]</scope>
    <source>
        <strain evidence="16 17">EXF-2000</strain>
    </source>
</reference>
<dbReference type="GO" id="GO:0006417">
    <property type="term" value="P:regulation of translation"/>
    <property type="evidence" value="ECO:0007669"/>
    <property type="project" value="UniProtKB-KW"/>
</dbReference>
<dbReference type="VEuPathDB" id="FungiDB:BTJ68_07421"/>
<dbReference type="InterPro" id="IPR001279">
    <property type="entry name" value="Metallo-B-lactamas"/>
</dbReference>
<evidence type="ECO:0000256" key="9">
    <source>
        <dbReference type="ARBA" id="ARBA00022801"/>
    </source>
</evidence>
<accession>A0A1Z5T762</accession>
<comment type="caution">
    <text evidence="16">The sequence shown here is derived from an EMBL/GenBank/DDBJ whole genome shotgun (WGS) entry which is preliminary data.</text>
</comment>
<proteinExistence type="inferred from homology"/>
<dbReference type="InterPro" id="IPR013979">
    <property type="entry name" value="TIF_beta_prop-like"/>
</dbReference>
<dbReference type="GO" id="GO:0022627">
    <property type="term" value="C:cytosolic small ribosomal subunit"/>
    <property type="evidence" value="ECO:0007669"/>
    <property type="project" value="TreeGrafter"/>
</dbReference>
<dbReference type="Pfam" id="PF17778">
    <property type="entry name" value="WHD_BLACT"/>
    <property type="match status" value="1"/>
</dbReference>
<keyword evidence="6" id="KW-0853">WD repeat</keyword>
<dbReference type="InterPro" id="IPR011387">
    <property type="entry name" value="TIF2A"/>
</dbReference>
<dbReference type="InterPro" id="IPR015943">
    <property type="entry name" value="WD40/YVTN_repeat-like_dom_sf"/>
</dbReference>
<evidence type="ECO:0000256" key="13">
    <source>
        <dbReference type="ARBA" id="ARBA00050605"/>
    </source>
</evidence>
<dbReference type="GO" id="GO:0043022">
    <property type="term" value="F:ribosome binding"/>
    <property type="evidence" value="ECO:0007669"/>
    <property type="project" value="TreeGrafter"/>
</dbReference>
<keyword evidence="17" id="KW-1185">Reference proteome</keyword>
<dbReference type="GO" id="GO:0044550">
    <property type="term" value="P:secondary metabolite biosynthetic process"/>
    <property type="evidence" value="ECO:0007669"/>
    <property type="project" value="UniProtKB-ARBA"/>
</dbReference>
<gene>
    <name evidence="16" type="ORF">BTJ68_07421</name>
</gene>
<feature type="region of interest" description="Disordered" evidence="14">
    <location>
        <begin position="793"/>
        <end position="988"/>
    </location>
</feature>
<protein>
    <recommendedName>
        <fullName evidence="4">Eukaryotic translation initiation factor 2A</fullName>
    </recommendedName>
</protein>
<evidence type="ECO:0000256" key="4">
    <source>
        <dbReference type="ARBA" id="ARBA00013819"/>
    </source>
</evidence>